<dbReference type="InterPro" id="IPR050562">
    <property type="entry name" value="FAD_mOase_fung"/>
</dbReference>
<dbReference type="SUPFAM" id="SSF51905">
    <property type="entry name" value="FAD/NAD(P)-binding domain"/>
    <property type="match status" value="1"/>
</dbReference>
<dbReference type="PRINTS" id="PR00420">
    <property type="entry name" value="RNGMNOXGNASE"/>
</dbReference>
<reference evidence="6" key="1">
    <citation type="submission" date="2022-10" db="EMBL/GenBank/DDBJ databases">
        <title>Tapping the CABI collections for fungal endophytes: first genome assemblies for Collariella, Neodidymelliopsis, Ascochyta clinopodiicola, Didymella pomorum, Didymosphaeria variabile, Neocosmospora piperis and Neocucurbitaria cava.</title>
        <authorList>
            <person name="Hill R."/>
        </authorList>
    </citation>
    <scope>NUCLEOTIDE SEQUENCE</scope>
    <source>
        <strain evidence="6">IMI 356814</strain>
    </source>
</reference>
<keyword evidence="7" id="KW-1185">Reference proteome</keyword>
<dbReference type="InterPro" id="IPR036188">
    <property type="entry name" value="FAD/NAD-bd_sf"/>
</dbReference>
<evidence type="ECO:0000259" key="5">
    <source>
        <dbReference type="Pfam" id="PF01494"/>
    </source>
</evidence>
<evidence type="ECO:0000256" key="2">
    <source>
        <dbReference type="ARBA" id="ARBA00022630"/>
    </source>
</evidence>
<dbReference type="GO" id="GO:0004497">
    <property type="term" value="F:monooxygenase activity"/>
    <property type="evidence" value="ECO:0007669"/>
    <property type="project" value="InterPro"/>
</dbReference>
<protein>
    <recommendedName>
        <fullName evidence="5">FAD-binding domain-containing protein</fullName>
    </recommendedName>
</protein>
<proteinExistence type="inferred from homology"/>
<feature type="domain" description="FAD-binding" evidence="5">
    <location>
        <begin position="295"/>
        <end position="346"/>
    </location>
</feature>
<evidence type="ECO:0000313" key="7">
    <source>
        <dbReference type="Proteomes" id="UP001140560"/>
    </source>
</evidence>
<dbReference type="EMBL" id="JAPEUY010000018">
    <property type="protein sequence ID" value="KAJ4363941.1"/>
    <property type="molecule type" value="Genomic_DNA"/>
</dbReference>
<keyword evidence="2" id="KW-0285">Flavoprotein</keyword>
<dbReference type="PANTHER" id="PTHR47356:SF2">
    <property type="entry name" value="FAD-BINDING DOMAIN-CONTAINING PROTEIN-RELATED"/>
    <property type="match status" value="1"/>
</dbReference>
<keyword evidence="3" id="KW-0274">FAD</keyword>
<dbReference type="GO" id="GO:0071949">
    <property type="term" value="F:FAD binding"/>
    <property type="evidence" value="ECO:0007669"/>
    <property type="project" value="InterPro"/>
</dbReference>
<comment type="similarity">
    <text evidence="1">Belongs to the paxM FAD-dependent monooxygenase family.</text>
</comment>
<evidence type="ECO:0000256" key="3">
    <source>
        <dbReference type="ARBA" id="ARBA00022827"/>
    </source>
</evidence>
<comment type="caution">
    <text evidence="6">The sequence shown here is derived from an EMBL/GenBank/DDBJ whole genome shotgun (WGS) entry which is preliminary data.</text>
</comment>
<evidence type="ECO:0000313" key="6">
    <source>
        <dbReference type="EMBL" id="KAJ4363941.1"/>
    </source>
</evidence>
<keyword evidence="4" id="KW-0560">Oxidoreductase</keyword>
<feature type="domain" description="FAD-binding" evidence="5">
    <location>
        <begin position="7"/>
        <end position="174"/>
    </location>
</feature>
<sequence length="448" mass="49433">MSAAPQRVIIVGGGPTGMTAAHALTRAGIDFVLLEGRHEIALDAGCNLVLSSMGMRALGQLGLLPALKKVSSPVTKFQRLDHKGRDIGDTMFFTYIQQSHGYYPRVFSRYNLMQVFYDNLPAEVRSKTLANKKVSDIRSTEHGVVVECADGTSYEGCMVIGADGAYSVVRKYMRELALKDEQRANTEAFVNEEKPFLTTYRCFWIRFPVLPGLKVGDAFETHGPNMATQFFVGEDSAVVGIYERLDEPTRDPRRCTVVDEKPFVEKWGNLPLTKGTTLTIAEAYAQKMDAGFINLEEGVVKHWSWGGRMVLAGDAAHKFTPSTGAGCNEGIIDIVVLANHLRRAFSSGAPSPDKLNAAFKEYQDARYELATFGCKLAGNTTAAATWPNAIYKFLDLRVFSSKMIQKFFINQGVATTAQTPVFDYIEGEEEIVGKVPWVHAIPSRTQIV</sequence>
<evidence type="ECO:0000256" key="4">
    <source>
        <dbReference type="ARBA" id="ARBA00023002"/>
    </source>
</evidence>
<name>A0A9W8Y212_9PLEO</name>
<accession>A0A9W8Y212</accession>
<dbReference type="AlphaFoldDB" id="A0A9W8Y212"/>
<dbReference type="Proteomes" id="UP001140560">
    <property type="component" value="Unassembled WGS sequence"/>
</dbReference>
<dbReference type="Gene3D" id="3.50.50.60">
    <property type="entry name" value="FAD/NAD(P)-binding domain"/>
    <property type="match status" value="1"/>
</dbReference>
<gene>
    <name evidence="6" type="ORF">N0V83_009394</name>
</gene>
<organism evidence="6 7">
    <name type="scientific">Neocucurbitaria cava</name>
    <dbReference type="NCBI Taxonomy" id="798079"/>
    <lineage>
        <taxon>Eukaryota</taxon>
        <taxon>Fungi</taxon>
        <taxon>Dikarya</taxon>
        <taxon>Ascomycota</taxon>
        <taxon>Pezizomycotina</taxon>
        <taxon>Dothideomycetes</taxon>
        <taxon>Pleosporomycetidae</taxon>
        <taxon>Pleosporales</taxon>
        <taxon>Pleosporineae</taxon>
        <taxon>Cucurbitariaceae</taxon>
        <taxon>Neocucurbitaria</taxon>
    </lineage>
</organism>
<dbReference type="Pfam" id="PF01494">
    <property type="entry name" value="FAD_binding_3"/>
    <property type="match status" value="2"/>
</dbReference>
<evidence type="ECO:0000256" key="1">
    <source>
        <dbReference type="ARBA" id="ARBA00007992"/>
    </source>
</evidence>
<dbReference type="OrthoDB" id="2431938at2759"/>
<dbReference type="PANTHER" id="PTHR47356">
    <property type="entry name" value="FAD-DEPENDENT MONOOXYGENASE ASQG-RELATED"/>
    <property type="match status" value="1"/>
</dbReference>
<dbReference type="InterPro" id="IPR002938">
    <property type="entry name" value="FAD-bd"/>
</dbReference>